<feature type="transmembrane region" description="Helical" evidence="1">
    <location>
        <begin position="20"/>
        <end position="37"/>
    </location>
</feature>
<evidence type="ECO:0000313" key="2">
    <source>
        <dbReference type="EMBL" id="SFK60853.1"/>
    </source>
</evidence>
<keyword evidence="1" id="KW-0472">Membrane</keyword>
<sequence>MDEPCSSDSCLDPIKNRRPLHIWLFLLCSVFKDLLLYKSLLYLSATFISYHVTDSMSTPF</sequence>
<evidence type="ECO:0000256" key="1">
    <source>
        <dbReference type="SAM" id="Phobius"/>
    </source>
</evidence>
<organism evidence="2 3">
    <name type="scientific">Marinilactibacillus piezotolerans</name>
    <dbReference type="NCBI Taxonomy" id="258723"/>
    <lineage>
        <taxon>Bacteria</taxon>
        <taxon>Bacillati</taxon>
        <taxon>Bacillota</taxon>
        <taxon>Bacilli</taxon>
        <taxon>Lactobacillales</taxon>
        <taxon>Carnobacteriaceae</taxon>
        <taxon>Marinilactibacillus</taxon>
    </lineage>
</organism>
<keyword evidence="1" id="KW-1133">Transmembrane helix</keyword>
<protein>
    <submittedName>
        <fullName evidence="2">Uncharacterized protein</fullName>
    </submittedName>
</protein>
<dbReference type="EMBL" id="FOSJ01000057">
    <property type="protein sequence ID" value="SFK60853.1"/>
    <property type="molecule type" value="Genomic_DNA"/>
</dbReference>
<keyword evidence="1" id="KW-0812">Transmembrane</keyword>
<proteinExistence type="predicted"/>
<dbReference type="Proteomes" id="UP000199589">
    <property type="component" value="Unassembled WGS sequence"/>
</dbReference>
<evidence type="ECO:0000313" key="3">
    <source>
        <dbReference type="Proteomes" id="UP000199589"/>
    </source>
</evidence>
<accession>A0A1I4AX26</accession>
<gene>
    <name evidence="2" type="ORF">SAMN04488569_10572</name>
</gene>
<reference evidence="3" key="1">
    <citation type="submission" date="2016-10" db="EMBL/GenBank/DDBJ databases">
        <authorList>
            <person name="Varghese N."/>
            <person name="Submissions S."/>
        </authorList>
    </citation>
    <scope>NUCLEOTIDE SEQUENCE [LARGE SCALE GENOMIC DNA]</scope>
    <source>
        <strain evidence="3">DSM 16108</strain>
    </source>
</reference>
<name>A0A1I4AX26_9LACT</name>
<keyword evidence="3" id="KW-1185">Reference proteome</keyword>
<dbReference type="AlphaFoldDB" id="A0A1I4AX26"/>